<reference evidence="2 3" key="1">
    <citation type="submission" date="2019-02" db="EMBL/GenBank/DDBJ databases">
        <title>Deep-cultivation of Planctomycetes and their phenomic and genomic characterization uncovers novel biology.</title>
        <authorList>
            <person name="Wiegand S."/>
            <person name="Jogler M."/>
            <person name="Boedeker C."/>
            <person name="Pinto D."/>
            <person name="Vollmers J."/>
            <person name="Rivas-Marin E."/>
            <person name="Kohn T."/>
            <person name="Peeters S.H."/>
            <person name="Heuer A."/>
            <person name="Rast P."/>
            <person name="Oberbeckmann S."/>
            <person name="Bunk B."/>
            <person name="Jeske O."/>
            <person name="Meyerdierks A."/>
            <person name="Storesund J.E."/>
            <person name="Kallscheuer N."/>
            <person name="Luecker S."/>
            <person name="Lage O.M."/>
            <person name="Pohl T."/>
            <person name="Merkel B.J."/>
            <person name="Hornburger P."/>
            <person name="Mueller R.-W."/>
            <person name="Bruemmer F."/>
            <person name="Labrenz M."/>
            <person name="Spormann A.M."/>
            <person name="Op den Camp H."/>
            <person name="Overmann J."/>
            <person name="Amann R."/>
            <person name="Jetten M.S.M."/>
            <person name="Mascher T."/>
            <person name="Medema M.H."/>
            <person name="Devos D.P."/>
            <person name="Kaster A.-K."/>
            <person name="Ovreas L."/>
            <person name="Rohde M."/>
            <person name="Galperin M.Y."/>
            <person name="Jogler C."/>
        </authorList>
    </citation>
    <scope>NUCLEOTIDE SEQUENCE [LARGE SCALE GENOMIC DNA]</scope>
    <source>
        <strain evidence="2 3">Pla133</strain>
    </source>
</reference>
<sequence length="391" mass="41147">MACVSPALREHSAAADPPSGIPVVSFEEARSALAGNEPEVALAAAKAALEGDSTQQDPRLDDWERLRDQALSDVRMRAERHRRAGEPGAAARWLGLLLRYDARAANSVHLAWDQPVPVDAPPVDGSDGVGKSSAAGLPGGRRTAPVGGQGPVPVGGQGPVPVGGQGPVPVGGQGPLAIGAARRFRWAIDAAGEFLCLVVDEVVLASGGETAPRLVRRPSLRGGGSWCLVRGAASALVDGREPQRDCLRLRSGARVELASTAERPRVCFTLRCDDPGSQSARLELERGLEAEGAQGLLLMAEGRAGRVSVGAGVRSLIRCDDLDQALELWIEGDGLHLRSPRRGTLQRGEESLAVTPGSEQHLAWPLRSRADLELAPTRPGSPPLWMRVEPL</sequence>
<evidence type="ECO:0000313" key="3">
    <source>
        <dbReference type="Proteomes" id="UP000316921"/>
    </source>
</evidence>
<evidence type="ECO:0000313" key="2">
    <source>
        <dbReference type="EMBL" id="QDU66992.1"/>
    </source>
</evidence>
<dbReference type="EMBL" id="CP036287">
    <property type="protein sequence ID" value="QDU66992.1"/>
    <property type="molecule type" value="Genomic_DNA"/>
</dbReference>
<dbReference type="KEGG" id="pbap:Pla133_20690"/>
<evidence type="ECO:0000256" key="1">
    <source>
        <dbReference type="SAM" id="MobiDB-lite"/>
    </source>
</evidence>
<keyword evidence="3" id="KW-1185">Reference proteome</keyword>
<feature type="compositionally biased region" description="Low complexity" evidence="1">
    <location>
        <begin position="121"/>
        <end position="130"/>
    </location>
</feature>
<accession>A0A518BJ47</accession>
<name>A0A518BJ47_9BACT</name>
<dbReference type="AlphaFoldDB" id="A0A518BJ47"/>
<proteinExistence type="predicted"/>
<dbReference type="Proteomes" id="UP000316921">
    <property type="component" value="Chromosome"/>
</dbReference>
<feature type="region of interest" description="Disordered" evidence="1">
    <location>
        <begin position="121"/>
        <end position="156"/>
    </location>
</feature>
<organism evidence="2 3">
    <name type="scientific">Engelhardtia mirabilis</name>
    <dbReference type="NCBI Taxonomy" id="2528011"/>
    <lineage>
        <taxon>Bacteria</taxon>
        <taxon>Pseudomonadati</taxon>
        <taxon>Planctomycetota</taxon>
        <taxon>Planctomycetia</taxon>
        <taxon>Planctomycetia incertae sedis</taxon>
        <taxon>Engelhardtia</taxon>
    </lineage>
</organism>
<feature type="region of interest" description="Disordered" evidence="1">
    <location>
        <begin position="1"/>
        <end position="22"/>
    </location>
</feature>
<gene>
    <name evidence="2" type="ORF">Pla133_20690</name>
</gene>
<feature type="compositionally biased region" description="Gly residues" evidence="1">
    <location>
        <begin position="147"/>
        <end position="156"/>
    </location>
</feature>
<protein>
    <submittedName>
        <fullName evidence="2">Uncharacterized protein</fullName>
    </submittedName>
</protein>